<dbReference type="Proteomes" id="UP000241769">
    <property type="component" value="Unassembled WGS sequence"/>
</dbReference>
<sequence>MESQRMNLGCQRAHLTSSDVLSHTCGTLAPIDDCQLQSRDLQGMRRSNSTNTSSAMSSASSYTSDLISSVRNGDFATVEDFLQNLDVDQWPLFADVLFSYCDETDLWPLLSWVADRAASRAQAKMLDLKTDFTDMIVNRLGYSDRVVHFQRRHMIPFHKEAAESALTYESLSGNERDEEVCRLLARFFENLIESMAYCPLPLRRVSSRSRSKMGFGPEVLGGQLCRLLTWNMVPIVRDPSSIDLDEGPETRTAIHQTLLEDCCKAIINMCRQKASPPSEPYKTLYETWNKPLNDGMNILNCPTEVAMAVKIMTAQVKPNEKAIKKEEEKFQRYINGLDDSHMTIHTAISMHENFTALKEKLVDKRWKKTKESEGVVLYTANLSGVSARITFSTAGDIETVTQRIIKSLFTKYNDYNVQVLTPYHCLTTFRKDLPFPFSPRFTSSHIRCEVTDKEGIVLVEDEDVTPTPSGHQRAIMQICGAHIVIGKKGLVDVDLMIHSDLCGSVPQWVMNMQNKGVGKMLVWTAKQVENKTGAMLASTESTVKNYTLWLCPKDHSSPLYHLVRDIARDASLPAFAFHVTLLGSNHLPSEYIGQLDRLIEVIRRGVTKWKERGRSDLSVRFNAYSGPTIDVKEDGPLMEMFDIITTQLGLETVPTYRPHASLCYGLKNEMREPLLDVWKKEGKITPTVEGCSVAGEEGFTACIVVMQGRGGFASWEERYRMDI</sequence>
<dbReference type="InterPro" id="IPR009097">
    <property type="entry name" value="Cyclic_Pdiesterase"/>
</dbReference>
<dbReference type="InParanoid" id="A0A2P6NMF4"/>
<dbReference type="Gene3D" id="3.90.1140.10">
    <property type="entry name" value="Cyclic phosphodiesterase"/>
    <property type="match status" value="1"/>
</dbReference>
<protein>
    <submittedName>
        <fullName evidence="1">Uncharacterized protein</fullName>
    </submittedName>
</protein>
<evidence type="ECO:0000313" key="1">
    <source>
        <dbReference type="EMBL" id="PRP85137.1"/>
    </source>
</evidence>
<dbReference type="SUPFAM" id="SSF55144">
    <property type="entry name" value="LigT-like"/>
    <property type="match status" value="1"/>
</dbReference>
<dbReference type="EMBL" id="MDYQ01000050">
    <property type="protein sequence ID" value="PRP85137.1"/>
    <property type="molecule type" value="Genomic_DNA"/>
</dbReference>
<dbReference type="InterPro" id="IPR023393">
    <property type="entry name" value="START-like_dom_sf"/>
</dbReference>
<comment type="caution">
    <text evidence="1">The sequence shown here is derived from an EMBL/GenBank/DDBJ whole genome shotgun (WGS) entry which is preliminary data.</text>
</comment>
<keyword evidence="2" id="KW-1185">Reference proteome</keyword>
<dbReference type="SUPFAM" id="SSF55961">
    <property type="entry name" value="Bet v1-like"/>
    <property type="match status" value="1"/>
</dbReference>
<evidence type="ECO:0000313" key="2">
    <source>
        <dbReference type="Proteomes" id="UP000241769"/>
    </source>
</evidence>
<reference evidence="1 2" key="1">
    <citation type="journal article" date="2018" name="Genome Biol. Evol.">
        <title>Multiple Roots of Fruiting Body Formation in Amoebozoa.</title>
        <authorList>
            <person name="Hillmann F."/>
            <person name="Forbes G."/>
            <person name="Novohradska S."/>
            <person name="Ferling I."/>
            <person name="Riege K."/>
            <person name="Groth M."/>
            <person name="Westermann M."/>
            <person name="Marz M."/>
            <person name="Spaller T."/>
            <person name="Winckler T."/>
            <person name="Schaap P."/>
            <person name="Glockner G."/>
        </authorList>
    </citation>
    <scope>NUCLEOTIDE SEQUENCE [LARGE SCALE GENOMIC DNA]</scope>
    <source>
        <strain evidence="1 2">Jena</strain>
    </source>
</reference>
<dbReference type="AlphaFoldDB" id="A0A2P6NMF4"/>
<organism evidence="1 2">
    <name type="scientific">Planoprotostelium fungivorum</name>
    <dbReference type="NCBI Taxonomy" id="1890364"/>
    <lineage>
        <taxon>Eukaryota</taxon>
        <taxon>Amoebozoa</taxon>
        <taxon>Evosea</taxon>
        <taxon>Variosea</taxon>
        <taxon>Cavosteliida</taxon>
        <taxon>Cavosteliaceae</taxon>
        <taxon>Planoprotostelium</taxon>
    </lineage>
</organism>
<accession>A0A2P6NMF4</accession>
<gene>
    <name evidence="1" type="ORF">PROFUN_07208</name>
</gene>
<dbReference type="Gene3D" id="3.30.530.20">
    <property type="match status" value="1"/>
</dbReference>
<proteinExistence type="predicted"/>
<name>A0A2P6NMF4_9EUKA</name>